<keyword evidence="8 9" id="KW-0472">Membrane</keyword>
<dbReference type="PROSITE" id="PS00218">
    <property type="entry name" value="AMINO_ACID_PERMEASE_1"/>
    <property type="match status" value="1"/>
</dbReference>
<feature type="transmembrane region" description="Helical" evidence="9">
    <location>
        <begin position="294"/>
        <end position="316"/>
    </location>
</feature>
<dbReference type="RefSeq" id="XP_062875527.1">
    <property type="nucleotide sequence ID" value="XM_063019457.1"/>
</dbReference>
<evidence type="ECO:0000256" key="8">
    <source>
        <dbReference type="ARBA" id="ARBA00023136"/>
    </source>
</evidence>
<evidence type="ECO:0000256" key="9">
    <source>
        <dbReference type="SAM" id="Phobius"/>
    </source>
</evidence>
<evidence type="ECO:0000259" key="10">
    <source>
        <dbReference type="Pfam" id="PF00324"/>
    </source>
</evidence>
<feature type="domain" description="Amino acid permease/ SLC12A" evidence="10">
    <location>
        <begin position="154"/>
        <end position="608"/>
    </location>
</feature>
<dbReference type="EMBL" id="CP138894">
    <property type="protein sequence ID" value="WPK23140.1"/>
    <property type="molecule type" value="Genomic_DNA"/>
</dbReference>
<name>A0AAX4H3H9_9ASCO</name>
<dbReference type="AlphaFoldDB" id="A0AAX4H3H9"/>
<evidence type="ECO:0000256" key="5">
    <source>
        <dbReference type="ARBA" id="ARBA00022692"/>
    </source>
</evidence>
<dbReference type="Proteomes" id="UP001338582">
    <property type="component" value="Chromosome 1"/>
</dbReference>
<evidence type="ECO:0000256" key="4">
    <source>
        <dbReference type="ARBA" id="ARBA00022475"/>
    </source>
</evidence>
<feature type="transmembrane region" description="Helical" evidence="9">
    <location>
        <begin position="583"/>
        <end position="603"/>
    </location>
</feature>
<feature type="transmembrane region" description="Helical" evidence="9">
    <location>
        <begin position="154"/>
        <end position="170"/>
    </location>
</feature>
<keyword evidence="12" id="KW-1185">Reference proteome</keyword>
<dbReference type="GO" id="GO:0015171">
    <property type="term" value="F:amino acid transmembrane transporter activity"/>
    <property type="evidence" value="ECO:0007669"/>
    <property type="project" value="TreeGrafter"/>
</dbReference>
<dbReference type="InterPro" id="IPR004840">
    <property type="entry name" value="Amino_acid_permease_CS"/>
</dbReference>
<feature type="transmembrane region" description="Helical" evidence="9">
    <location>
        <begin position="182"/>
        <end position="199"/>
    </location>
</feature>
<keyword evidence="5 9" id="KW-0812">Transmembrane</keyword>
<feature type="transmembrane region" description="Helical" evidence="9">
    <location>
        <begin position="502"/>
        <end position="527"/>
    </location>
</feature>
<keyword evidence="6" id="KW-0029">Amino-acid transport</keyword>
<sequence length="655" mass="72137">MKRLLSYDTARCIQERGDFAPTSLHSMHWLSLLSALGPRCRFLLILYKVRSIAGCWPAFFFVCLYTYFYTMPEKELNYITSREQASNEKDGGVYIDAFDAQDTKEPMTRWESFKDGFRRFDEKDLGLDPNLSEVERAAIITANSPLSRSLKSRHLQMIAIGGAIGTGLFIGSGKVLRQGGPASVLIAYSLIGSMIFSTVHALGELAITFPVSGAFVTYNTRFIDPSWGFAMAWNYALQWLVVLPLELVAAAITVQFWDTKTNPAAYCAIFYVLIIVINFFGVKGYGEAEFVFSLIKVVAVIGFIILSIVLVCGGGPKGGYIGGKYWHNPGAFNNGFKGLCSVFVTAAFAFAGTELVGLAAAESANPRKSMPKAIKQVFWRITLFYIVSLILVGLLVPYNNPELAKGDGTARYSPFVIAIQNAGIGGLPSVMNVVIMIAVLSVGNSSVFGSSRTLAALAAAGQAPKIFNYIDKKGRPLFGIILQALFGLICFVSASGKQGEAFNWMLAISGLSSLFTWGSICFCHIRFRRALKVQGRGTDELAFKSQAGVIGSYYGVILNILVIIAQFWVALFPIGGKPDASDFFSAFLSFPVVMAFYIGHKIWRKNWKFYIRAKDIDIDTGRRELDLDLLKQELAEEKAILAAKPFYYRAWAFLC</sequence>
<evidence type="ECO:0000256" key="2">
    <source>
        <dbReference type="ARBA" id="ARBA00006983"/>
    </source>
</evidence>
<keyword evidence="3" id="KW-0813">Transport</keyword>
<dbReference type="KEGG" id="asau:88171434"/>
<evidence type="ECO:0000256" key="6">
    <source>
        <dbReference type="ARBA" id="ARBA00022970"/>
    </source>
</evidence>
<evidence type="ECO:0000313" key="12">
    <source>
        <dbReference type="Proteomes" id="UP001338582"/>
    </source>
</evidence>
<feature type="transmembrane region" description="Helical" evidence="9">
    <location>
        <begin position="418"/>
        <end position="442"/>
    </location>
</feature>
<dbReference type="GeneID" id="88171434"/>
<proteinExistence type="inferred from homology"/>
<keyword evidence="7 9" id="KW-1133">Transmembrane helix</keyword>
<reference evidence="11 12" key="1">
    <citation type="submission" date="2023-10" db="EMBL/GenBank/DDBJ databases">
        <title>Draft Genome Sequence of Candida saopaulonensis from a very Premature Infant with Sepsis.</title>
        <authorList>
            <person name="Ning Y."/>
            <person name="Dai R."/>
            <person name="Xiao M."/>
            <person name="Xu Y."/>
            <person name="Yan Q."/>
            <person name="Zhang L."/>
        </authorList>
    </citation>
    <scope>NUCLEOTIDE SEQUENCE [LARGE SCALE GENOMIC DNA]</scope>
    <source>
        <strain evidence="11 12">19XY460</strain>
    </source>
</reference>
<feature type="transmembrane region" description="Helical" evidence="9">
    <location>
        <begin position="235"/>
        <end position="257"/>
    </location>
</feature>
<comment type="subcellular location">
    <subcellularLocation>
        <location evidence="1">Cell membrane</location>
        <topology evidence="1">Multi-pass membrane protein</topology>
    </subcellularLocation>
</comment>
<gene>
    <name evidence="11" type="ORF">PUMCH_000365</name>
</gene>
<feature type="transmembrane region" description="Helical" evidence="9">
    <location>
        <begin position="477"/>
        <end position="496"/>
    </location>
</feature>
<feature type="transmembrane region" description="Helical" evidence="9">
    <location>
        <begin position="263"/>
        <end position="282"/>
    </location>
</feature>
<keyword evidence="4" id="KW-1003">Cell membrane</keyword>
<evidence type="ECO:0000313" key="11">
    <source>
        <dbReference type="EMBL" id="WPK23140.1"/>
    </source>
</evidence>
<feature type="transmembrane region" description="Helical" evidence="9">
    <location>
        <begin position="49"/>
        <end position="68"/>
    </location>
</feature>
<organism evidence="11 12">
    <name type="scientific">Australozyma saopauloensis</name>
    <dbReference type="NCBI Taxonomy" id="291208"/>
    <lineage>
        <taxon>Eukaryota</taxon>
        <taxon>Fungi</taxon>
        <taxon>Dikarya</taxon>
        <taxon>Ascomycota</taxon>
        <taxon>Saccharomycotina</taxon>
        <taxon>Pichiomycetes</taxon>
        <taxon>Metschnikowiaceae</taxon>
        <taxon>Australozyma</taxon>
    </lineage>
</organism>
<protein>
    <recommendedName>
        <fullName evidence="10">Amino acid permease/ SLC12A domain-containing protein</fullName>
    </recommendedName>
</protein>
<dbReference type="NCBIfam" id="TIGR00913">
    <property type="entry name" value="2A0310"/>
    <property type="match status" value="1"/>
</dbReference>
<dbReference type="FunFam" id="1.20.1740.10:FF:000017">
    <property type="entry name" value="Amino acid permease"/>
    <property type="match status" value="1"/>
</dbReference>
<feature type="transmembrane region" description="Helical" evidence="9">
    <location>
        <begin position="548"/>
        <end position="571"/>
    </location>
</feature>
<dbReference type="GO" id="GO:0005886">
    <property type="term" value="C:plasma membrane"/>
    <property type="evidence" value="ECO:0007669"/>
    <property type="project" value="UniProtKB-SubCell"/>
</dbReference>
<evidence type="ECO:0000256" key="7">
    <source>
        <dbReference type="ARBA" id="ARBA00022989"/>
    </source>
</evidence>
<evidence type="ECO:0000256" key="1">
    <source>
        <dbReference type="ARBA" id="ARBA00004651"/>
    </source>
</evidence>
<dbReference type="Pfam" id="PF00324">
    <property type="entry name" value="AA_permease"/>
    <property type="match status" value="1"/>
</dbReference>
<dbReference type="InterPro" id="IPR004762">
    <property type="entry name" value="Amino_acid_permease_fungi"/>
</dbReference>
<evidence type="ECO:0000256" key="3">
    <source>
        <dbReference type="ARBA" id="ARBA00022448"/>
    </source>
</evidence>
<dbReference type="PANTHER" id="PTHR43341">
    <property type="entry name" value="AMINO ACID PERMEASE"/>
    <property type="match status" value="1"/>
</dbReference>
<dbReference type="InterPro" id="IPR050524">
    <property type="entry name" value="APC_YAT"/>
</dbReference>
<dbReference type="InterPro" id="IPR004841">
    <property type="entry name" value="AA-permease/SLC12A_dom"/>
</dbReference>
<dbReference type="Gene3D" id="1.20.1740.10">
    <property type="entry name" value="Amino acid/polyamine transporter I"/>
    <property type="match status" value="1"/>
</dbReference>
<dbReference type="PANTHER" id="PTHR43341:SF1">
    <property type="entry name" value="GENERAL AMINO-ACID PERMEASE GAP1"/>
    <property type="match status" value="1"/>
</dbReference>
<feature type="transmembrane region" description="Helical" evidence="9">
    <location>
        <begin position="377"/>
        <end position="398"/>
    </location>
</feature>
<comment type="similarity">
    <text evidence="2">Belongs to the amino acid-polyamine-organocation (APC) superfamily. YAT (TC 2.A.3.10) family.</text>
</comment>
<accession>A0AAX4H3H9</accession>